<evidence type="ECO:0000313" key="3">
    <source>
        <dbReference type="WBParaSite" id="PSU_v2.g20676.t1"/>
    </source>
</evidence>
<accession>A0A914YTB2</accession>
<dbReference type="Proteomes" id="UP000887577">
    <property type="component" value="Unplaced"/>
</dbReference>
<keyword evidence="2" id="KW-1185">Reference proteome</keyword>
<evidence type="ECO:0000256" key="1">
    <source>
        <dbReference type="SAM" id="MobiDB-lite"/>
    </source>
</evidence>
<dbReference type="WBParaSite" id="PSU_v2.g20676.t1">
    <property type="protein sequence ID" value="PSU_v2.g20676.t1"/>
    <property type="gene ID" value="PSU_v2.g20676"/>
</dbReference>
<name>A0A914YTB2_9BILA</name>
<dbReference type="AlphaFoldDB" id="A0A914YTB2"/>
<evidence type="ECO:0000313" key="4">
    <source>
        <dbReference type="WBParaSite" id="PSU_v2.g20678.t1"/>
    </source>
</evidence>
<protein>
    <submittedName>
        <fullName evidence="3 4">Uncharacterized protein</fullName>
    </submittedName>
</protein>
<reference evidence="3 4" key="1">
    <citation type="submission" date="2022-11" db="UniProtKB">
        <authorList>
            <consortium name="WormBaseParasite"/>
        </authorList>
    </citation>
    <scope>IDENTIFICATION</scope>
</reference>
<dbReference type="WBParaSite" id="PSU_v2.g20678.t1">
    <property type="protein sequence ID" value="PSU_v2.g20678.t1"/>
    <property type="gene ID" value="PSU_v2.g20678"/>
</dbReference>
<sequence>MNMRDIASLLKFSEDKSSCLIHEPPAEWIDLVISAATNQIFECPKITIATKNANIAARCKEELSKAVTMQWQQKAQKTLTPSKPRKRKATSVPPSPVTPSQRLPEIPE</sequence>
<evidence type="ECO:0000313" key="2">
    <source>
        <dbReference type="Proteomes" id="UP000887577"/>
    </source>
</evidence>
<organism evidence="2 3">
    <name type="scientific">Panagrolaimus superbus</name>
    <dbReference type="NCBI Taxonomy" id="310955"/>
    <lineage>
        <taxon>Eukaryota</taxon>
        <taxon>Metazoa</taxon>
        <taxon>Ecdysozoa</taxon>
        <taxon>Nematoda</taxon>
        <taxon>Chromadorea</taxon>
        <taxon>Rhabditida</taxon>
        <taxon>Tylenchina</taxon>
        <taxon>Panagrolaimomorpha</taxon>
        <taxon>Panagrolaimoidea</taxon>
        <taxon>Panagrolaimidae</taxon>
        <taxon>Panagrolaimus</taxon>
    </lineage>
</organism>
<proteinExistence type="predicted"/>
<feature type="compositionally biased region" description="Polar residues" evidence="1">
    <location>
        <begin position="72"/>
        <end position="81"/>
    </location>
</feature>
<feature type="region of interest" description="Disordered" evidence="1">
    <location>
        <begin position="72"/>
        <end position="108"/>
    </location>
</feature>